<dbReference type="AlphaFoldDB" id="A0A235BBG9"/>
<evidence type="ECO:0000313" key="1">
    <source>
        <dbReference type="EMBL" id="OYD09658.1"/>
    </source>
</evidence>
<proteinExistence type="predicted"/>
<reference evidence="1 2" key="1">
    <citation type="submission" date="2017-07" db="EMBL/GenBank/DDBJ databases">
        <title>The genome sequence of Paludifilum halophilum highlights mechanisms for microbial adaptation to high salt environemnts.</title>
        <authorList>
            <person name="Belbahri L."/>
        </authorList>
    </citation>
    <scope>NUCLEOTIDE SEQUENCE [LARGE SCALE GENOMIC DNA]</scope>
    <source>
        <strain evidence="1 2">DSM 102817</strain>
    </source>
</reference>
<sequence length="132" mass="14839">MTAKPRTKACAGANFQNKMGITTFPPYIEGMKRYQKIPSHRKSHRSVRFGGCFERSIKKPPLLSFTLTRLADGFGLVESSPYLLDRIHPKKSGPPLLYGFSDLNGAVAYLTNHEFNLLPFGRVVKDHFKDAP</sequence>
<gene>
    <name evidence="1" type="ORF">CHM34_01230</name>
</gene>
<name>A0A235BBG9_9BACL</name>
<dbReference type="Proteomes" id="UP000215459">
    <property type="component" value="Unassembled WGS sequence"/>
</dbReference>
<comment type="caution">
    <text evidence="1">The sequence shown here is derived from an EMBL/GenBank/DDBJ whole genome shotgun (WGS) entry which is preliminary data.</text>
</comment>
<accession>A0A235BBG9</accession>
<organism evidence="1 2">
    <name type="scientific">Paludifilum halophilum</name>
    <dbReference type="NCBI Taxonomy" id="1642702"/>
    <lineage>
        <taxon>Bacteria</taxon>
        <taxon>Bacillati</taxon>
        <taxon>Bacillota</taxon>
        <taxon>Bacilli</taxon>
        <taxon>Bacillales</taxon>
        <taxon>Thermoactinomycetaceae</taxon>
        <taxon>Paludifilum</taxon>
    </lineage>
</organism>
<dbReference type="EMBL" id="NOWF01000001">
    <property type="protein sequence ID" value="OYD09658.1"/>
    <property type="molecule type" value="Genomic_DNA"/>
</dbReference>
<keyword evidence="2" id="KW-1185">Reference proteome</keyword>
<protein>
    <submittedName>
        <fullName evidence="1">Uncharacterized protein</fullName>
    </submittedName>
</protein>
<evidence type="ECO:0000313" key="2">
    <source>
        <dbReference type="Proteomes" id="UP000215459"/>
    </source>
</evidence>